<dbReference type="EMBL" id="JAUQSZ010000007">
    <property type="protein sequence ID" value="MDO7843069.1"/>
    <property type="molecule type" value="Genomic_DNA"/>
</dbReference>
<accession>A0ABT8ZZS2</accession>
<dbReference type="Gene3D" id="3.40.50.2300">
    <property type="match status" value="1"/>
</dbReference>
<evidence type="ECO:0000313" key="2">
    <source>
        <dbReference type="Proteomes" id="UP001176468"/>
    </source>
</evidence>
<organism evidence="1 2">
    <name type="scientific">Sphingomonas immobilis</name>
    <dbReference type="NCBI Taxonomy" id="3063997"/>
    <lineage>
        <taxon>Bacteria</taxon>
        <taxon>Pseudomonadati</taxon>
        <taxon>Pseudomonadota</taxon>
        <taxon>Alphaproteobacteria</taxon>
        <taxon>Sphingomonadales</taxon>
        <taxon>Sphingomonadaceae</taxon>
        <taxon>Sphingomonas</taxon>
    </lineage>
</organism>
<dbReference type="Proteomes" id="UP001176468">
    <property type="component" value="Unassembled WGS sequence"/>
</dbReference>
<reference evidence="1" key="1">
    <citation type="submission" date="2023-07" db="EMBL/GenBank/DDBJ databases">
        <authorList>
            <person name="Kim M.K."/>
        </authorList>
    </citation>
    <scope>NUCLEOTIDE SEQUENCE</scope>
    <source>
        <strain evidence="1">CA1-15</strain>
    </source>
</reference>
<feature type="non-terminal residue" evidence="1">
    <location>
        <position position="238"/>
    </location>
</feature>
<proteinExistence type="predicted"/>
<comment type="caution">
    <text evidence="1">The sequence shown here is derived from an EMBL/GenBank/DDBJ whole genome shotgun (WGS) entry which is preliminary data.</text>
</comment>
<name>A0ABT8ZZS2_9SPHN</name>
<dbReference type="InterPro" id="IPR011006">
    <property type="entry name" value="CheY-like_superfamily"/>
</dbReference>
<sequence length="238" mass="24951">MSEDGLHAAAGATPLFILSFRQRDELASLAGGAGWQVVAARRAGGVERRFLASGAAVAVVDARGALADGLEGARQLGPAIEANGGAMLVLVSRGDQDAIAALYEAGATHFLSSPSSEAEFLQALRYAARHAMRMAGEWRASASAEPLGWRLDLAERTVLLTPAFARLLGVDEQPGLAQMLRRIEPRERPAALAALRRITAEKPATAFAHDLSGIGRVVQHLHLDAAGARVDAIVEPLG</sequence>
<dbReference type="SUPFAM" id="SSF52172">
    <property type="entry name" value="CheY-like"/>
    <property type="match status" value="1"/>
</dbReference>
<protein>
    <submittedName>
        <fullName evidence="1">GGDEF domain-containing protein</fullName>
    </submittedName>
</protein>
<evidence type="ECO:0000313" key="1">
    <source>
        <dbReference type="EMBL" id="MDO7843069.1"/>
    </source>
</evidence>
<keyword evidence="2" id="KW-1185">Reference proteome</keyword>
<gene>
    <name evidence="1" type="ORF">Q5H94_12110</name>
</gene>